<protein>
    <submittedName>
        <fullName evidence="4">T9SS type A sorting domain-containing protein</fullName>
    </submittedName>
</protein>
<dbReference type="InterPro" id="IPR026444">
    <property type="entry name" value="Secre_tail"/>
</dbReference>
<evidence type="ECO:0000313" key="4">
    <source>
        <dbReference type="EMBL" id="QNR24799.1"/>
    </source>
</evidence>
<dbReference type="InterPro" id="IPR028994">
    <property type="entry name" value="Integrin_alpha_N"/>
</dbReference>
<gene>
    <name evidence="4" type="ORF">H4K34_02850</name>
</gene>
<reference evidence="4 5" key="1">
    <citation type="submission" date="2020-08" db="EMBL/GenBank/DDBJ databases">
        <title>Croceimicrobium hydrocarbonivorans gen. nov., sp. nov., a novel marine bacterium isolated from a bacterial consortium that degrades polyethylene terephthalate.</title>
        <authorList>
            <person name="Liu R."/>
        </authorList>
    </citation>
    <scope>NUCLEOTIDE SEQUENCE [LARGE SCALE GENOMIC DNA]</scope>
    <source>
        <strain evidence="4 5">A20-9</strain>
    </source>
</reference>
<dbReference type="AlphaFoldDB" id="A0A7H0VGF1"/>
<evidence type="ECO:0000256" key="1">
    <source>
        <dbReference type="ARBA" id="ARBA00022729"/>
    </source>
</evidence>
<dbReference type="Proteomes" id="UP000516305">
    <property type="component" value="Chromosome"/>
</dbReference>
<dbReference type="Pfam" id="PF18962">
    <property type="entry name" value="Por_Secre_tail"/>
    <property type="match status" value="1"/>
</dbReference>
<dbReference type="SUPFAM" id="SSF69318">
    <property type="entry name" value="Integrin alpha N-terminal domain"/>
    <property type="match status" value="3"/>
</dbReference>
<feature type="domain" description="Secretion system C-terminal sorting" evidence="3">
    <location>
        <begin position="848"/>
        <end position="915"/>
    </location>
</feature>
<keyword evidence="1 2" id="KW-0732">Signal</keyword>
<dbReference type="Gene3D" id="2.130.10.130">
    <property type="entry name" value="Integrin alpha, N-terminal"/>
    <property type="match status" value="1"/>
</dbReference>
<dbReference type="KEGG" id="chyd:H4K34_02850"/>
<sequence>MRTFISCLLLIFLQFQMSAQLRFSFEQQINTKVYHGTDTVPNPWAGGLNYPIFNNLDFNFDGLTDLLVFDRSGKRLLPMMWELVNGDNVLRYHPEYIKHFPFPRGEGAFILLRDYNCDGLNDIFYSDGSFIYVYENTSSNGQLSFSIANNGQHLDTDYLASGVSKLYISRADMPDINDVDGDGDLDILTFGNGGVQVEFHENTSPCGLNFVQTGNCWGLFKEGGIYRSVILNHCTGGNKRSLGSGSGKVLHTGSAMLSWDLDNDNVVDLLLSNVSYNNLSALSNGGTLDSSAMVAQDTMYPPSHPVDLFNFPASFRAETGTDGVDDLVLSSFSSATSGSPDMSSNHRGIWHYKNTGTNTQPNFVFTEDNYLQGDMVDPGAASTPRLVDLNGDSLMDLVLSVGNRFMQPGFSNSQLYYYENTGTAQQAEFTLIDTNFADILSLNLGTEIVPAFGDLDGDGDQDLIVGANSGYFHYLKNTGSASSPSFTIDTYIITNTDVGANAAPYLFDLDDDGDLDLFVGNQQGHIYWFDNSSASTPNFSQKSSFFGAVNVSAQNLSGNAVPVFYRDSTGTTSLFVGSRSLGVVQFDEVDTVSQLPSSISDTIGNASKQSLNNNESPFGISKRSGRNQFLILASELQAKGYLNGYIESIGFNIVDKGGSVLTNGFTVKMKNTSATSLNAFEDNFPYPYPLENYIYNFGNGWNTIPLQYPHAWDGQSNLLIEVCFSGNFPASNIHVSMTDEGFNCHAYGDITGFNTQSANGCAMPYLQTIQKRPDIRLSLTPALIPVPAAQHHDLYIGERTTADFADLNGDGYLDAVVGNLSGGLSLFYGNEYTFSTPEISKESSFVSIYPNPNNGAFQIDLAADVLAEYSNLRIFNTQGQQVFSQEISSDTEIRLNKNLTDGLYIGIIEGPSDRKTFRFILKH</sequence>
<dbReference type="PANTHER" id="PTHR44103:SF1">
    <property type="entry name" value="PROPROTEIN CONVERTASE P"/>
    <property type="match status" value="1"/>
</dbReference>
<dbReference type="InterPro" id="IPR013517">
    <property type="entry name" value="FG-GAP"/>
</dbReference>
<proteinExistence type="predicted"/>
<feature type="chain" id="PRO_5028890237" evidence="2">
    <location>
        <begin position="20"/>
        <end position="923"/>
    </location>
</feature>
<dbReference type="Pfam" id="PF13517">
    <property type="entry name" value="FG-GAP_3"/>
    <property type="match status" value="1"/>
</dbReference>
<evidence type="ECO:0000259" key="3">
    <source>
        <dbReference type="Pfam" id="PF18962"/>
    </source>
</evidence>
<dbReference type="NCBIfam" id="TIGR04183">
    <property type="entry name" value="Por_Secre_tail"/>
    <property type="match status" value="1"/>
</dbReference>
<dbReference type="EMBL" id="CP060139">
    <property type="protein sequence ID" value="QNR24799.1"/>
    <property type="molecule type" value="Genomic_DNA"/>
</dbReference>
<dbReference type="RefSeq" id="WP_210759326.1">
    <property type="nucleotide sequence ID" value="NZ_CP060139.1"/>
</dbReference>
<accession>A0A7H0VGF1</accession>
<name>A0A7H0VGF1_9FLAO</name>
<dbReference type="PANTHER" id="PTHR44103">
    <property type="entry name" value="PROPROTEIN CONVERTASE P"/>
    <property type="match status" value="1"/>
</dbReference>
<evidence type="ECO:0000256" key="2">
    <source>
        <dbReference type="SAM" id="SignalP"/>
    </source>
</evidence>
<keyword evidence="5" id="KW-1185">Reference proteome</keyword>
<organism evidence="4 5">
    <name type="scientific">Croceimicrobium hydrocarbonivorans</name>
    <dbReference type="NCBI Taxonomy" id="2761580"/>
    <lineage>
        <taxon>Bacteria</taxon>
        <taxon>Pseudomonadati</taxon>
        <taxon>Bacteroidota</taxon>
        <taxon>Flavobacteriia</taxon>
        <taxon>Flavobacteriales</taxon>
        <taxon>Owenweeksiaceae</taxon>
        <taxon>Croceimicrobium</taxon>
    </lineage>
</organism>
<feature type="signal peptide" evidence="2">
    <location>
        <begin position="1"/>
        <end position="19"/>
    </location>
</feature>
<evidence type="ECO:0000313" key="5">
    <source>
        <dbReference type="Proteomes" id="UP000516305"/>
    </source>
</evidence>